<dbReference type="SUPFAM" id="SSF47413">
    <property type="entry name" value="lambda repressor-like DNA-binding domains"/>
    <property type="match status" value="1"/>
</dbReference>
<feature type="domain" description="HTH cro/C1-type" evidence="1">
    <location>
        <begin position="8"/>
        <end position="63"/>
    </location>
</feature>
<name>A0A8J8G554_9FLAO</name>
<dbReference type="PROSITE" id="PS50943">
    <property type="entry name" value="HTH_CROC1"/>
    <property type="match status" value="1"/>
</dbReference>
<dbReference type="SMART" id="SM00530">
    <property type="entry name" value="HTH_XRE"/>
    <property type="match status" value="1"/>
</dbReference>
<gene>
    <name evidence="2" type="ORF">HNQ03_000533</name>
</gene>
<accession>A0A8J8G554</accession>
<dbReference type="InterPro" id="IPR001387">
    <property type="entry name" value="Cro/C1-type_HTH"/>
</dbReference>
<dbReference type="CDD" id="cd00093">
    <property type="entry name" value="HTH_XRE"/>
    <property type="match status" value="1"/>
</dbReference>
<proteinExistence type="predicted"/>
<dbReference type="RefSeq" id="WP_173778093.1">
    <property type="nucleotide sequence ID" value="NZ_JABSNO010000003.1"/>
</dbReference>
<evidence type="ECO:0000313" key="2">
    <source>
        <dbReference type="EMBL" id="NRS91466.1"/>
    </source>
</evidence>
<sequence>MKNINERIEKIIEHSQLSNSEFADAIEVPRSSISHIISGRNKPSLDFLVKIKNEFPTFTWDWMIYGEGEMQKSETDKIENIEKVETKKGEIEKPKAATLPDLFSLIDDENFGATESEDKVLKPIVPDYPTAGQSLKKSILDDSQRLDIEEKFETNKTIENQAVKVKRIVLFYDNGKFETFEP</sequence>
<comment type="caution">
    <text evidence="2">The sequence shown here is derived from an EMBL/GenBank/DDBJ whole genome shotgun (WGS) entry which is preliminary data.</text>
</comment>
<protein>
    <submittedName>
        <fullName evidence="2">Plasmid maintenance system antidote protein VapI</fullName>
    </submittedName>
</protein>
<keyword evidence="3" id="KW-1185">Reference proteome</keyword>
<dbReference type="AlphaFoldDB" id="A0A8J8G554"/>
<organism evidence="2 3">
    <name type="scientific">Frigoriflavimonas asaccharolytica</name>
    <dbReference type="NCBI Taxonomy" id="2735899"/>
    <lineage>
        <taxon>Bacteria</taxon>
        <taxon>Pseudomonadati</taxon>
        <taxon>Bacteroidota</taxon>
        <taxon>Flavobacteriia</taxon>
        <taxon>Flavobacteriales</taxon>
        <taxon>Weeksellaceae</taxon>
        <taxon>Frigoriflavimonas</taxon>
    </lineage>
</organism>
<dbReference type="EMBL" id="JABSNO010000003">
    <property type="protein sequence ID" value="NRS91466.1"/>
    <property type="molecule type" value="Genomic_DNA"/>
</dbReference>
<dbReference type="Gene3D" id="1.10.260.40">
    <property type="entry name" value="lambda repressor-like DNA-binding domains"/>
    <property type="match status" value="1"/>
</dbReference>
<evidence type="ECO:0000259" key="1">
    <source>
        <dbReference type="PROSITE" id="PS50943"/>
    </source>
</evidence>
<dbReference type="Proteomes" id="UP000610746">
    <property type="component" value="Unassembled WGS sequence"/>
</dbReference>
<dbReference type="InterPro" id="IPR010982">
    <property type="entry name" value="Lambda_DNA-bd_dom_sf"/>
</dbReference>
<dbReference type="GO" id="GO:0003677">
    <property type="term" value="F:DNA binding"/>
    <property type="evidence" value="ECO:0007669"/>
    <property type="project" value="InterPro"/>
</dbReference>
<dbReference type="Pfam" id="PF01381">
    <property type="entry name" value="HTH_3"/>
    <property type="match status" value="1"/>
</dbReference>
<reference evidence="2" key="1">
    <citation type="submission" date="2020-05" db="EMBL/GenBank/DDBJ databases">
        <title>Genomic Encyclopedia of Type Strains, Phase IV (KMG-V): Genome sequencing to study the core and pangenomes of soil and plant-associated prokaryotes.</title>
        <authorList>
            <person name="Whitman W."/>
        </authorList>
    </citation>
    <scope>NUCLEOTIDE SEQUENCE</scope>
    <source>
        <strain evidence="2">16F</strain>
    </source>
</reference>
<evidence type="ECO:0000313" key="3">
    <source>
        <dbReference type="Proteomes" id="UP000610746"/>
    </source>
</evidence>